<dbReference type="InterPro" id="IPR003439">
    <property type="entry name" value="ABC_transporter-like_ATP-bd"/>
</dbReference>
<evidence type="ECO:0000256" key="4">
    <source>
        <dbReference type="ARBA" id="ARBA00022741"/>
    </source>
</evidence>
<comment type="caution">
    <text evidence="7">The sequence shown here is derived from an EMBL/GenBank/DDBJ whole genome shotgun (WGS) entry which is preliminary data.</text>
</comment>
<sequence>MIVLENIHKSFGKRRLFEGLNLVFREGRTTAILGPNASGKTTLVKTILGLVIPEKGRVMVNGKDLLKDVSYHRLIGYMPQIPEFPENLTIREIVHMVKELRGEDPKRLEELVDLLMLSKELDKRFSSLSGGTRQKVGALLALIFDQPVLVLDEPMVGLDPITAYRLKSFLIKEKERGKTIIYISHIMVEVEELADDIVFITEGKVVFQGSVEDLKNSTGKDRLEEAVLCLLS</sequence>
<dbReference type="Pfam" id="PF00005">
    <property type="entry name" value="ABC_tran"/>
    <property type="match status" value="1"/>
</dbReference>
<evidence type="ECO:0000259" key="6">
    <source>
        <dbReference type="PROSITE" id="PS50893"/>
    </source>
</evidence>
<feature type="domain" description="ABC transporter" evidence="6">
    <location>
        <begin position="2"/>
        <end position="227"/>
    </location>
</feature>
<dbReference type="CDD" id="cd03230">
    <property type="entry name" value="ABC_DR_subfamily_A"/>
    <property type="match status" value="1"/>
</dbReference>
<organism evidence="7">
    <name type="scientific">Hydrogenobacter sp</name>
    <dbReference type="NCBI Taxonomy" id="2152829"/>
    <lineage>
        <taxon>Bacteria</taxon>
        <taxon>Pseudomonadati</taxon>
        <taxon>Aquificota</taxon>
        <taxon>Aquificia</taxon>
        <taxon>Aquificales</taxon>
        <taxon>Aquificaceae</taxon>
        <taxon>Hydrogenobacter</taxon>
    </lineage>
</organism>
<keyword evidence="3" id="KW-0536">Nodulation</keyword>
<dbReference type="InterPro" id="IPR027417">
    <property type="entry name" value="P-loop_NTPase"/>
</dbReference>
<dbReference type="PANTHER" id="PTHR42711">
    <property type="entry name" value="ABC TRANSPORTER ATP-BINDING PROTEIN"/>
    <property type="match status" value="1"/>
</dbReference>
<evidence type="ECO:0000256" key="3">
    <source>
        <dbReference type="ARBA" id="ARBA00022458"/>
    </source>
</evidence>
<keyword evidence="5 7" id="KW-0067">ATP-binding</keyword>
<dbReference type="InterPro" id="IPR050763">
    <property type="entry name" value="ABC_transporter_ATP-binding"/>
</dbReference>
<dbReference type="GO" id="GO:0005524">
    <property type="term" value="F:ATP binding"/>
    <property type="evidence" value="ECO:0007669"/>
    <property type="project" value="UniProtKB-KW"/>
</dbReference>
<dbReference type="GO" id="GO:0016887">
    <property type="term" value="F:ATP hydrolysis activity"/>
    <property type="evidence" value="ECO:0007669"/>
    <property type="project" value="InterPro"/>
</dbReference>
<comment type="similarity">
    <text evidence="1">Belongs to the ABC transporter superfamily.</text>
</comment>
<dbReference type="SUPFAM" id="SSF52540">
    <property type="entry name" value="P-loop containing nucleoside triphosphate hydrolases"/>
    <property type="match status" value="1"/>
</dbReference>
<dbReference type="Gene3D" id="3.40.50.300">
    <property type="entry name" value="P-loop containing nucleotide triphosphate hydrolases"/>
    <property type="match status" value="1"/>
</dbReference>
<protein>
    <submittedName>
        <fullName evidence="7">ABC transporter ATP-binding protein</fullName>
    </submittedName>
</protein>
<dbReference type="SMART" id="SM00382">
    <property type="entry name" value="AAA"/>
    <property type="match status" value="1"/>
</dbReference>
<dbReference type="AlphaFoldDB" id="A0A7C2ZI37"/>
<evidence type="ECO:0000256" key="1">
    <source>
        <dbReference type="ARBA" id="ARBA00005417"/>
    </source>
</evidence>
<gene>
    <name evidence="7" type="ORF">ENO47_08740</name>
</gene>
<name>A0A7C2ZI37_9AQUI</name>
<keyword evidence="4" id="KW-0547">Nucleotide-binding</keyword>
<dbReference type="InterPro" id="IPR003593">
    <property type="entry name" value="AAA+_ATPase"/>
</dbReference>
<dbReference type="EMBL" id="DSFP01000072">
    <property type="protein sequence ID" value="HEW46726.1"/>
    <property type="molecule type" value="Genomic_DNA"/>
</dbReference>
<dbReference type="PANTHER" id="PTHR42711:SF5">
    <property type="entry name" value="ABC TRANSPORTER ATP-BINDING PROTEIN NATA"/>
    <property type="match status" value="1"/>
</dbReference>
<reference evidence="7" key="1">
    <citation type="journal article" date="2020" name="mSystems">
        <title>Genome- and Community-Level Interaction Insights into Carbon Utilization and Element Cycling Functions of Hydrothermarchaeota in Hydrothermal Sediment.</title>
        <authorList>
            <person name="Zhou Z."/>
            <person name="Liu Y."/>
            <person name="Xu W."/>
            <person name="Pan J."/>
            <person name="Luo Z.H."/>
            <person name="Li M."/>
        </authorList>
    </citation>
    <scope>NUCLEOTIDE SEQUENCE [LARGE SCALE GENOMIC DNA]</scope>
    <source>
        <strain evidence="7">SpSt-132</strain>
    </source>
</reference>
<evidence type="ECO:0000256" key="2">
    <source>
        <dbReference type="ARBA" id="ARBA00022448"/>
    </source>
</evidence>
<accession>A0A7C2ZI37</accession>
<proteinExistence type="inferred from homology"/>
<keyword evidence="2" id="KW-0813">Transport</keyword>
<dbReference type="PROSITE" id="PS50893">
    <property type="entry name" value="ABC_TRANSPORTER_2"/>
    <property type="match status" value="1"/>
</dbReference>
<evidence type="ECO:0000256" key="5">
    <source>
        <dbReference type="ARBA" id="ARBA00022840"/>
    </source>
</evidence>
<evidence type="ECO:0000313" key="7">
    <source>
        <dbReference type="EMBL" id="HEW46726.1"/>
    </source>
</evidence>